<dbReference type="InterPro" id="IPR016174">
    <property type="entry name" value="Di-haem_cyt_TM"/>
</dbReference>
<evidence type="ECO:0000256" key="4">
    <source>
        <dbReference type="ARBA" id="ARBA00022989"/>
    </source>
</evidence>
<evidence type="ECO:0000256" key="5">
    <source>
        <dbReference type="ARBA" id="ARBA00023136"/>
    </source>
</evidence>
<dbReference type="InterPro" id="IPR051542">
    <property type="entry name" value="Hydrogenase_cytochrome"/>
</dbReference>
<dbReference type="GO" id="GO:0020037">
    <property type="term" value="F:heme binding"/>
    <property type="evidence" value="ECO:0007669"/>
    <property type="project" value="TreeGrafter"/>
</dbReference>
<feature type="transmembrane region" description="Helical" evidence="6">
    <location>
        <begin position="41"/>
        <end position="59"/>
    </location>
</feature>
<keyword evidence="2" id="KW-1003">Cell membrane</keyword>
<keyword evidence="3 6" id="KW-0812">Transmembrane</keyword>
<dbReference type="GO" id="GO:0009055">
    <property type="term" value="F:electron transfer activity"/>
    <property type="evidence" value="ECO:0007669"/>
    <property type="project" value="InterPro"/>
</dbReference>
<keyword evidence="4 6" id="KW-1133">Transmembrane helix</keyword>
<accession>A0A3L9Y2W6</accession>
<dbReference type="AlphaFoldDB" id="A0A3L9Y2W6"/>
<dbReference type="OrthoDB" id="196472at2"/>
<gene>
    <name evidence="8" type="ORF">D9R08_14105</name>
</gene>
<proteinExistence type="predicted"/>
<evidence type="ECO:0000256" key="2">
    <source>
        <dbReference type="ARBA" id="ARBA00022475"/>
    </source>
</evidence>
<keyword evidence="9" id="KW-1185">Reference proteome</keyword>
<protein>
    <submittedName>
        <fullName evidence="8">Cytochrome B</fullName>
    </submittedName>
</protein>
<dbReference type="InterPro" id="IPR011577">
    <property type="entry name" value="Cyt_b561_bac/Ni-Hgenase"/>
</dbReference>
<dbReference type="Pfam" id="PF01292">
    <property type="entry name" value="Ni_hydr_CYTB"/>
    <property type="match status" value="1"/>
</dbReference>
<evidence type="ECO:0000259" key="7">
    <source>
        <dbReference type="Pfam" id="PF01292"/>
    </source>
</evidence>
<dbReference type="Proteomes" id="UP000281343">
    <property type="component" value="Unassembled WGS sequence"/>
</dbReference>
<dbReference type="PANTHER" id="PTHR30485">
    <property type="entry name" value="NI/FE-HYDROGENASE 1 B-TYPE CYTOCHROME SUBUNIT"/>
    <property type="match status" value="1"/>
</dbReference>
<name>A0A3L9Y2W6_9RHOB</name>
<feature type="domain" description="Cytochrome b561 bacterial/Ni-hydrogenase" evidence="7">
    <location>
        <begin position="12"/>
        <end position="192"/>
    </location>
</feature>
<keyword evidence="5 6" id="KW-0472">Membrane</keyword>
<dbReference type="RefSeq" id="WP_121898706.1">
    <property type="nucleotide sequence ID" value="NZ_RCNT01000007.1"/>
</dbReference>
<dbReference type="Gene3D" id="1.20.950.20">
    <property type="entry name" value="Transmembrane di-heme cytochromes, Chain C"/>
    <property type="match status" value="1"/>
</dbReference>
<evidence type="ECO:0000256" key="6">
    <source>
        <dbReference type="SAM" id="Phobius"/>
    </source>
</evidence>
<sequence length="195" mass="21436">MGEPTQGDDGRVWDPLVRLTHWTIALAVVVNGFLIDGDALAHVWIGYTALGLLALRLLWGLIGPDNARFASFPISLSGAARHVAGLTRGEHREYPSHNPLGALMVYALWAMLLLVSVTGVMLDGEPFPEHESAYSQHNDNEEEEDHEGTEVIENMHEVSANLLLLLAVLHVGGVVLESRFSRRNLVRPMIFGDKS</sequence>
<dbReference type="GO" id="GO:0005886">
    <property type="term" value="C:plasma membrane"/>
    <property type="evidence" value="ECO:0007669"/>
    <property type="project" value="UniProtKB-SubCell"/>
</dbReference>
<reference evidence="8 9" key="1">
    <citation type="submission" date="2018-10" db="EMBL/GenBank/DDBJ databases">
        <authorList>
            <person name="Jung H.S."/>
            <person name="Jeon C.O."/>
        </authorList>
    </citation>
    <scope>NUCLEOTIDE SEQUENCE [LARGE SCALE GENOMIC DNA]</scope>
    <source>
        <strain evidence="8 9">MA-7-27</strain>
    </source>
</reference>
<dbReference type="GO" id="GO:0022904">
    <property type="term" value="P:respiratory electron transport chain"/>
    <property type="evidence" value="ECO:0007669"/>
    <property type="project" value="InterPro"/>
</dbReference>
<evidence type="ECO:0000256" key="1">
    <source>
        <dbReference type="ARBA" id="ARBA00004651"/>
    </source>
</evidence>
<comment type="caution">
    <text evidence="8">The sequence shown here is derived from an EMBL/GenBank/DDBJ whole genome shotgun (WGS) entry which is preliminary data.</text>
</comment>
<feature type="transmembrane region" description="Helical" evidence="6">
    <location>
        <begin position="158"/>
        <end position="176"/>
    </location>
</feature>
<evidence type="ECO:0000256" key="3">
    <source>
        <dbReference type="ARBA" id="ARBA00022692"/>
    </source>
</evidence>
<comment type="subcellular location">
    <subcellularLocation>
        <location evidence="1">Cell membrane</location>
        <topology evidence="1">Multi-pass membrane protein</topology>
    </subcellularLocation>
</comment>
<dbReference type="EMBL" id="RCNT01000007">
    <property type="protein sequence ID" value="RMA41447.1"/>
    <property type="molecule type" value="Genomic_DNA"/>
</dbReference>
<feature type="transmembrane region" description="Helical" evidence="6">
    <location>
        <begin position="100"/>
        <end position="122"/>
    </location>
</feature>
<organism evidence="8 9">
    <name type="scientific">Rhodophyticola porphyridii</name>
    <dbReference type="NCBI Taxonomy" id="1852017"/>
    <lineage>
        <taxon>Bacteria</taxon>
        <taxon>Pseudomonadati</taxon>
        <taxon>Pseudomonadota</taxon>
        <taxon>Alphaproteobacteria</taxon>
        <taxon>Rhodobacterales</taxon>
        <taxon>Roseobacteraceae</taxon>
        <taxon>Rhodophyticola</taxon>
    </lineage>
</organism>
<evidence type="ECO:0000313" key="8">
    <source>
        <dbReference type="EMBL" id="RMA41447.1"/>
    </source>
</evidence>
<dbReference type="SUPFAM" id="SSF81342">
    <property type="entry name" value="Transmembrane di-heme cytochromes"/>
    <property type="match status" value="1"/>
</dbReference>
<evidence type="ECO:0000313" key="9">
    <source>
        <dbReference type="Proteomes" id="UP000281343"/>
    </source>
</evidence>
<dbReference type="PANTHER" id="PTHR30485:SF2">
    <property type="entry name" value="BLL0597 PROTEIN"/>
    <property type="match status" value="1"/>
</dbReference>